<evidence type="ECO:0000313" key="2">
    <source>
        <dbReference type="Proteomes" id="UP000499080"/>
    </source>
</evidence>
<gene>
    <name evidence="1" type="ORF">AVEN_160190_1</name>
</gene>
<dbReference type="EMBL" id="BGPR01011230">
    <property type="protein sequence ID" value="GBN50290.1"/>
    <property type="molecule type" value="Genomic_DNA"/>
</dbReference>
<accession>A0A4Y2PII0</accession>
<proteinExistence type="predicted"/>
<dbReference type="AlphaFoldDB" id="A0A4Y2PII0"/>
<organism evidence="1 2">
    <name type="scientific">Araneus ventricosus</name>
    <name type="common">Orbweaver spider</name>
    <name type="synonym">Epeira ventricosa</name>
    <dbReference type="NCBI Taxonomy" id="182803"/>
    <lineage>
        <taxon>Eukaryota</taxon>
        <taxon>Metazoa</taxon>
        <taxon>Ecdysozoa</taxon>
        <taxon>Arthropoda</taxon>
        <taxon>Chelicerata</taxon>
        <taxon>Arachnida</taxon>
        <taxon>Araneae</taxon>
        <taxon>Araneomorphae</taxon>
        <taxon>Entelegynae</taxon>
        <taxon>Araneoidea</taxon>
        <taxon>Araneidae</taxon>
        <taxon>Araneus</taxon>
    </lineage>
</organism>
<name>A0A4Y2PII0_ARAVE</name>
<reference evidence="1 2" key="1">
    <citation type="journal article" date="2019" name="Sci. Rep.">
        <title>Orb-weaving spider Araneus ventricosus genome elucidates the spidroin gene catalogue.</title>
        <authorList>
            <person name="Kono N."/>
            <person name="Nakamura H."/>
            <person name="Ohtoshi R."/>
            <person name="Moran D.A.P."/>
            <person name="Shinohara A."/>
            <person name="Yoshida Y."/>
            <person name="Fujiwara M."/>
            <person name="Mori M."/>
            <person name="Tomita M."/>
            <person name="Arakawa K."/>
        </authorList>
    </citation>
    <scope>NUCLEOTIDE SEQUENCE [LARGE SCALE GENOMIC DNA]</scope>
</reference>
<keyword evidence="2" id="KW-1185">Reference proteome</keyword>
<comment type="caution">
    <text evidence="1">The sequence shown here is derived from an EMBL/GenBank/DDBJ whole genome shotgun (WGS) entry which is preliminary data.</text>
</comment>
<protein>
    <submittedName>
        <fullName evidence="1">Uncharacterized protein</fullName>
    </submittedName>
</protein>
<sequence length="89" mass="10087">MSTSCFRWRAPLFPGAFLLLSGCQMRARVSIWKMGHQMEPLMEKNSFLCLRRTSGDMQMEQVRNYPVEDLLVPQEPHGVSLVSAALSDA</sequence>
<dbReference type="PROSITE" id="PS51257">
    <property type="entry name" value="PROKAR_LIPOPROTEIN"/>
    <property type="match status" value="1"/>
</dbReference>
<evidence type="ECO:0000313" key="1">
    <source>
        <dbReference type="EMBL" id="GBN50290.1"/>
    </source>
</evidence>
<dbReference type="Proteomes" id="UP000499080">
    <property type="component" value="Unassembled WGS sequence"/>
</dbReference>